<reference evidence="1" key="1">
    <citation type="submission" date="2018-07" db="EMBL/GenBank/DDBJ databases">
        <authorList>
            <person name="Quirk P.G."/>
            <person name="Krulwich T.A."/>
        </authorList>
    </citation>
    <scope>NUCLEOTIDE SEQUENCE</scope>
</reference>
<protein>
    <submittedName>
        <fullName evidence="1">CSON014523 protein</fullName>
    </submittedName>
</protein>
<dbReference type="AlphaFoldDB" id="A0A336MDJ6"/>
<dbReference type="VEuPathDB" id="VectorBase:CSON014523"/>
<sequence length="300" mass="33317">MSKSVADGSTPPQWMRDTANRLAIDDLSPMTPPSNDGFYFPFPVANQKTKKLVDVENTSSATLLNTSSEARLTSSNQSQQISQMESDFENKIQSVDFSRECKKYISAGGDVEKGHFPNSSKPKGTDDDFKTAACAGSLVKVAQKFVGGTGNQFQKRFTVAKIQDNNDDHAVPIPEEEDNLITDPKLMQRRNSRSLPSSPKTMRKFQQQPNPYFTITAQDNVPKTSWFLTGLFGGIRREMTPASASSTQTSTAQIDEADEIVDTVVSKHQMETKKEEKSSSNVKAKPTMMREMNFWAPTSY</sequence>
<gene>
    <name evidence="1" type="primary">CSON014523</name>
</gene>
<dbReference type="EMBL" id="UFQT01000827">
    <property type="protein sequence ID" value="SSX27421.1"/>
    <property type="molecule type" value="Genomic_DNA"/>
</dbReference>
<proteinExistence type="predicted"/>
<evidence type="ECO:0000313" key="1">
    <source>
        <dbReference type="EMBL" id="SSX27421.1"/>
    </source>
</evidence>
<accession>A0A336MDJ6</accession>
<name>A0A336MDJ6_CULSO</name>
<organism evidence="1">
    <name type="scientific">Culicoides sonorensis</name>
    <name type="common">Biting midge</name>
    <dbReference type="NCBI Taxonomy" id="179676"/>
    <lineage>
        <taxon>Eukaryota</taxon>
        <taxon>Metazoa</taxon>
        <taxon>Ecdysozoa</taxon>
        <taxon>Arthropoda</taxon>
        <taxon>Hexapoda</taxon>
        <taxon>Insecta</taxon>
        <taxon>Pterygota</taxon>
        <taxon>Neoptera</taxon>
        <taxon>Endopterygota</taxon>
        <taxon>Diptera</taxon>
        <taxon>Nematocera</taxon>
        <taxon>Chironomoidea</taxon>
        <taxon>Ceratopogonidae</taxon>
        <taxon>Ceratopogoninae</taxon>
        <taxon>Culicoides</taxon>
        <taxon>Monoculicoides</taxon>
    </lineage>
</organism>